<comment type="caution">
    <text evidence="1">The sequence shown here is derived from an EMBL/GenBank/DDBJ whole genome shotgun (WGS) entry which is preliminary data.</text>
</comment>
<organism evidence="1">
    <name type="scientific">marine sediment metagenome</name>
    <dbReference type="NCBI Taxonomy" id="412755"/>
    <lineage>
        <taxon>unclassified sequences</taxon>
        <taxon>metagenomes</taxon>
        <taxon>ecological metagenomes</taxon>
    </lineage>
</organism>
<sequence>MPSRTRYYVCYTEETQYYLSTPDHGGHVQGPAFRSLITSKHPLLWLHKPQQGGYKLRHIVFWEKIPEDVFEKLKEMGVTA</sequence>
<protein>
    <submittedName>
        <fullName evidence="1">Uncharacterized protein</fullName>
    </submittedName>
</protein>
<name>A0A0F9VAD4_9ZZZZ</name>
<gene>
    <name evidence="1" type="ORF">LCGC14_0163810</name>
</gene>
<dbReference type="AlphaFoldDB" id="A0A0F9VAD4"/>
<evidence type="ECO:0000313" key="1">
    <source>
        <dbReference type="EMBL" id="KKN96737.1"/>
    </source>
</evidence>
<dbReference type="EMBL" id="LAZR01000062">
    <property type="protein sequence ID" value="KKN96737.1"/>
    <property type="molecule type" value="Genomic_DNA"/>
</dbReference>
<proteinExistence type="predicted"/>
<reference evidence="1" key="1">
    <citation type="journal article" date="2015" name="Nature">
        <title>Complex archaea that bridge the gap between prokaryotes and eukaryotes.</title>
        <authorList>
            <person name="Spang A."/>
            <person name="Saw J.H."/>
            <person name="Jorgensen S.L."/>
            <person name="Zaremba-Niedzwiedzka K."/>
            <person name="Martijn J."/>
            <person name="Lind A.E."/>
            <person name="van Eijk R."/>
            <person name="Schleper C."/>
            <person name="Guy L."/>
            <person name="Ettema T.J."/>
        </authorList>
    </citation>
    <scope>NUCLEOTIDE SEQUENCE</scope>
</reference>
<accession>A0A0F9VAD4</accession>